<dbReference type="InterPro" id="IPR028213">
    <property type="entry name" value="PA1"/>
</dbReference>
<accession>A0AAW1DF41</accession>
<reference evidence="2 3" key="1">
    <citation type="submission" date="2022-12" db="EMBL/GenBank/DDBJ databases">
        <title>Chromosome-level genome assembly of true bugs.</title>
        <authorList>
            <person name="Ma L."/>
            <person name="Li H."/>
        </authorList>
    </citation>
    <scope>NUCLEOTIDE SEQUENCE [LARGE SCALE GENOMIC DNA]</scope>
    <source>
        <strain evidence="2">Lab_2022b</strain>
    </source>
</reference>
<dbReference type="GO" id="GO:0030331">
    <property type="term" value="F:nuclear estrogen receptor binding"/>
    <property type="evidence" value="ECO:0007669"/>
    <property type="project" value="TreeGrafter"/>
</dbReference>
<proteinExistence type="predicted"/>
<dbReference type="Proteomes" id="UP001461498">
    <property type="component" value="Unassembled WGS sequence"/>
</dbReference>
<dbReference type="PANTHER" id="PTHR28467">
    <property type="entry name" value="PAXIP1-ASSOCIATED GLUTAMATE-RICH PROTEIN 1"/>
    <property type="match status" value="1"/>
</dbReference>
<dbReference type="Pfam" id="PF15364">
    <property type="entry name" value="PAXIP1_C"/>
    <property type="match status" value="1"/>
</dbReference>
<evidence type="ECO:0000313" key="2">
    <source>
        <dbReference type="EMBL" id="KAK9509027.1"/>
    </source>
</evidence>
<evidence type="ECO:0000313" key="3">
    <source>
        <dbReference type="Proteomes" id="UP001461498"/>
    </source>
</evidence>
<dbReference type="EMBL" id="JAPXFL010000003">
    <property type="protein sequence ID" value="KAK9509027.1"/>
    <property type="molecule type" value="Genomic_DNA"/>
</dbReference>
<feature type="compositionally biased region" description="Basic and acidic residues" evidence="1">
    <location>
        <begin position="68"/>
        <end position="80"/>
    </location>
</feature>
<feature type="region of interest" description="Disordered" evidence="1">
    <location>
        <begin position="50"/>
        <end position="80"/>
    </location>
</feature>
<dbReference type="GO" id="GO:0033148">
    <property type="term" value="P:positive regulation of intracellular estrogen receptor signaling pathway"/>
    <property type="evidence" value="ECO:0007669"/>
    <property type="project" value="TreeGrafter"/>
</dbReference>
<dbReference type="GO" id="GO:1902808">
    <property type="term" value="P:positive regulation of cell cycle G1/S phase transition"/>
    <property type="evidence" value="ECO:0007669"/>
    <property type="project" value="TreeGrafter"/>
</dbReference>
<keyword evidence="3" id="KW-1185">Reference proteome</keyword>
<name>A0AAW1DF41_9HEMI</name>
<evidence type="ECO:0008006" key="4">
    <source>
        <dbReference type="Google" id="ProtNLM"/>
    </source>
</evidence>
<gene>
    <name evidence="2" type="ORF">O3M35_006441</name>
</gene>
<dbReference type="AlphaFoldDB" id="A0AAW1DF41"/>
<comment type="caution">
    <text evidence="2">The sequence shown here is derived from an EMBL/GenBank/DDBJ whole genome shotgun (WGS) entry which is preliminary data.</text>
</comment>
<dbReference type="PANTHER" id="PTHR28467:SF1">
    <property type="entry name" value="PAXIP1-ASSOCIATED GLUTAMATE-RICH PROTEIN 1"/>
    <property type="match status" value="1"/>
</dbReference>
<evidence type="ECO:0000256" key="1">
    <source>
        <dbReference type="SAM" id="MobiDB-lite"/>
    </source>
</evidence>
<dbReference type="GO" id="GO:0044666">
    <property type="term" value="C:MLL3/4 complex"/>
    <property type="evidence" value="ECO:0007669"/>
    <property type="project" value="TreeGrafter"/>
</dbReference>
<organism evidence="2 3">
    <name type="scientific">Rhynocoris fuscipes</name>
    <dbReference type="NCBI Taxonomy" id="488301"/>
    <lineage>
        <taxon>Eukaryota</taxon>
        <taxon>Metazoa</taxon>
        <taxon>Ecdysozoa</taxon>
        <taxon>Arthropoda</taxon>
        <taxon>Hexapoda</taxon>
        <taxon>Insecta</taxon>
        <taxon>Pterygota</taxon>
        <taxon>Neoptera</taxon>
        <taxon>Paraneoptera</taxon>
        <taxon>Hemiptera</taxon>
        <taxon>Heteroptera</taxon>
        <taxon>Panheteroptera</taxon>
        <taxon>Cimicomorpha</taxon>
        <taxon>Reduviidae</taxon>
        <taxon>Harpactorinae</taxon>
        <taxon>Harpactorini</taxon>
        <taxon>Rhynocoris</taxon>
    </lineage>
</organism>
<sequence length="136" mass="15777">MSDDWEIGCSDDEKYDVKLRDGKWEPPPEEILRIYEELAKSDDTIIELTWTCPGRRPPTPEQTEEEVKESSNVEEKPQEKDEYFDFEIEKGQLCLRPSGDVGPRGSAKKKTTSLDAILSNMARHRRMDMMEEDPPK</sequence>
<protein>
    <recommendedName>
        <fullName evidence="4">PAXIP1-associated glutamate-rich protein 1</fullName>
    </recommendedName>
</protein>